<organism evidence="9 10">
    <name type="scientific">Alicyclobacillus cycloheptanicus</name>
    <dbReference type="NCBI Taxonomy" id="1457"/>
    <lineage>
        <taxon>Bacteria</taxon>
        <taxon>Bacillati</taxon>
        <taxon>Bacillota</taxon>
        <taxon>Bacilli</taxon>
        <taxon>Bacillales</taxon>
        <taxon>Alicyclobacillaceae</taxon>
        <taxon>Alicyclobacillus</taxon>
    </lineage>
</organism>
<dbReference type="Proteomes" id="UP001232973">
    <property type="component" value="Unassembled WGS sequence"/>
</dbReference>
<dbReference type="GO" id="GO:0016740">
    <property type="term" value="F:transferase activity"/>
    <property type="evidence" value="ECO:0007669"/>
    <property type="project" value="UniProtKB-KW"/>
</dbReference>
<dbReference type="EMBL" id="JAUSTP010000003">
    <property type="protein sequence ID" value="MDQ0188894.1"/>
    <property type="molecule type" value="Genomic_DNA"/>
</dbReference>
<dbReference type="PANTHER" id="PTHR43856">
    <property type="entry name" value="CARDIOLIPIN HYDROLASE"/>
    <property type="match status" value="1"/>
</dbReference>
<dbReference type="EC" id="3.1.4.4" evidence="3"/>
<feature type="signal peptide" evidence="7">
    <location>
        <begin position="1"/>
        <end position="31"/>
    </location>
</feature>
<sequence length="346" mass="37452">MSSKRLSHLRLSHLLLALPVLLASGCGVASAGETSHTPAPVTDKGMTLDWGQDVKASALKLIESAQHVCYLDMYELSDTDILNALSAARRRGVDVRVIVDATEPHSQKTGMPTLQHDGVPVEAFNVPRGISHIKMLIADGTVLIGGMNFGAQSWNNNDASVVIANANSSFIALFRWDWQRAAGQPAPAPGYQLPLIDDRQTEQVVEQAIQQATKRVSLEAFDLSDHGVLSALLAACQRGVQVEVLLDPSQSYNRSSADALKAAGATVRYYQPYNGELMHAKILDVDEGKVFLIGSANFSHQAYTYNHEGDVELRDVPLFDAAFQQNLSAQLARGSDSPSATSRQEF</sequence>
<dbReference type="PANTHER" id="PTHR43856:SF1">
    <property type="entry name" value="MITOCHONDRIAL CARDIOLIPIN HYDROLASE"/>
    <property type="match status" value="1"/>
</dbReference>
<evidence type="ECO:0000256" key="4">
    <source>
        <dbReference type="ARBA" id="ARBA00022801"/>
    </source>
</evidence>
<dbReference type="InterPro" id="IPR025202">
    <property type="entry name" value="PLD-like_dom"/>
</dbReference>
<feature type="chain" id="PRO_5046197547" description="phospholipase D" evidence="7">
    <location>
        <begin position="32"/>
        <end position="346"/>
    </location>
</feature>
<dbReference type="PROSITE" id="PS51257">
    <property type="entry name" value="PROKAR_LIPOPROTEIN"/>
    <property type="match status" value="1"/>
</dbReference>
<keyword evidence="4" id="KW-0378">Hydrolase</keyword>
<dbReference type="RefSeq" id="WP_274456514.1">
    <property type="nucleotide sequence ID" value="NZ_CP067097.1"/>
</dbReference>
<keyword evidence="10" id="KW-1185">Reference proteome</keyword>
<keyword evidence="6" id="KW-0443">Lipid metabolism</keyword>
<dbReference type="PROSITE" id="PS50035">
    <property type="entry name" value="PLD"/>
    <property type="match status" value="2"/>
</dbReference>
<comment type="caution">
    <text evidence="9">The sequence shown here is derived from an EMBL/GenBank/DDBJ whole genome shotgun (WGS) entry which is preliminary data.</text>
</comment>
<feature type="domain" description="PLD phosphodiesterase" evidence="8">
    <location>
        <begin position="274"/>
        <end position="302"/>
    </location>
</feature>
<keyword evidence="9" id="KW-0808">Transferase</keyword>
<evidence type="ECO:0000256" key="3">
    <source>
        <dbReference type="ARBA" id="ARBA00012027"/>
    </source>
</evidence>
<comment type="similarity">
    <text evidence="2">Belongs to the phospholipase D family.</text>
</comment>
<evidence type="ECO:0000313" key="10">
    <source>
        <dbReference type="Proteomes" id="UP001232973"/>
    </source>
</evidence>
<dbReference type="SMART" id="SM00155">
    <property type="entry name" value="PLDc"/>
    <property type="match status" value="2"/>
</dbReference>
<keyword evidence="7" id="KW-0732">Signal</keyword>
<dbReference type="SUPFAM" id="SSF56024">
    <property type="entry name" value="Phospholipase D/nuclease"/>
    <property type="match status" value="2"/>
</dbReference>
<evidence type="ECO:0000256" key="7">
    <source>
        <dbReference type="SAM" id="SignalP"/>
    </source>
</evidence>
<protein>
    <recommendedName>
        <fullName evidence="3">phospholipase D</fullName>
        <ecNumber evidence="3">3.1.4.4</ecNumber>
    </recommendedName>
</protein>
<dbReference type="InterPro" id="IPR001736">
    <property type="entry name" value="PLipase_D/transphosphatidylase"/>
</dbReference>
<evidence type="ECO:0000256" key="5">
    <source>
        <dbReference type="ARBA" id="ARBA00022963"/>
    </source>
</evidence>
<reference evidence="9 10" key="1">
    <citation type="submission" date="2023-07" db="EMBL/GenBank/DDBJ databases">
        <title>Genomic Encyclopedia of Type Strains, Phase IV (KMG-IV): sequencing the most valuable type-strain genomes for metagenomic binning, comparative biology and taxonomic classification.</title>
        <authorList>
            <person name="Goeker M."/>
        </authorList>
    </citation>
    <scope>NUCLEOTIDE SEQUENCE [LARGE SCALE GENOMIC DNA]</scope>
    <source>
        <strain evidence="9 10">DSM 4006</strain>
    </source>
</reference>
<evidence type="ECO:0000259" key="8">
    <source>
        <dbReference type="PROSITE" id="PS50035"/>
    </source>
</evidence>
<evidence type="ECO:0000313" key="9">
    <source>
        <dbReference type="EMBL" id="MDQ0188894.1"/>
    </source>
</evidence>
<evidence type="ECO:0000256" key="1">
    <source>
        <dbReference type="ARBA" id="ARBA00000798"/>
    </source>
</evidence>
<dbReference type="Pfam" id="PF13091">
    <property type="entry name" value="PLDc_2"/>
    <property type="match status" value="2"/>
</dbReference>
<dbReference type="Gene3D" id="3.30.870.10">
    <property type="entry name" value="Endonuclease Chain A"/>
    <property type="match status" value="2"/>
</dbReference>
<keyword evidence="5" id="KW-0442">Lipid degradation</keyword>
<gene>
    <name evidence="9" type="ORF">J2S03_000708</name>
</gene>
<accession>A0ABT9XF14</accession>
<name>A0ABT9XF14_9BACL</name>
<dbReference type="InterPro" id="IPR051406">
    <property type="entry name" value="PLD_domain"/>
</dbReference>
<proteinExistence type="inferred from homology"/>
<feature type="domain" description="PLD phosphodiesterase" evidence="8">
    <location>
        <begin position="127"/>
        <end position="153"/>
    </location>
</feature>
<comment type="catalytic activity">
    <reaction evidence="1">
        <text>a 1,2-diacyl-sn-glycero-3-phosphocholine + H2O = a 1,2-diacyl-sn-glycero-3-phosphate + choline + H(+)</text>
        <dbReference type="Rhea" id="RHEA:14445"/>
        <dbReference type="ChEBI" id="CHEBI:15354"/>
        <dbReference type="ChEBI" id="CHEBI:15377"/>
        <dbReference type="ChEBI" id="CHEBI:15378"/>
        <dbReference type="ChEBI" id="CHEBI:57643"/>
        <dbReference type="ChEBI" id="CHEBI:58608"/>
        <dbReference type="EC" id="3.1.4.4"/>
    </reaction>
</comment>
<evidence type="ECO:0000256" key="2">
    <source>
        <dbReference type="ARBA" id="ARBA00008664"/>
    </source>
</evidence>
<evidence type="ECO:0000256" key="6">
    <source>
        <dbReference type="ARBA" id="ARBA00023098"/>
    </source>
</evidence>